<evidence type="ECO:0000256" key="6">
    <source>
        <dbReference type="ARBA" id="ARBA00023136"/>
    </source>
</evidence>
<keyword evidence="6 9" id="KW-0472">Membrane</keyword>
<dbReference type="PANTHER" id="PTHR10796">
    <property type="entry name" value="PATCHED-RELATED"/>
    <property type="match status" value="1"/>
</dbReference>
<dbReference type="SUPFAM" id="SSF82866">
    <property type="entry name" value="Multidrug efflux transporter AcrB transmembrane domain"/>
    <property type="match status" value="2"/>
</dbReference>
<evidence type="ECO:0000256" key="9">
    <source>
        <dbReference type="SAM" id="Phobius"/>
    </source>
</evidence>
<dbReference type="PROSITE" id="PS50156">
    <property type="entry name" value="SSD"/>
    <property type="match status" value="1"/>
</dbReference>
<feature type="transmembrane region" description="Helical" evidence="9">
    <location>
        <begin position="489"/>
        <end position="511"/>
    </location>
</feature>
<feature type="transmembrane region" description="Helical" evidence="9">
    <location>
        <begin position="723"/>
        <end position="743"/>
    </location>
</feature>
<dbReference type="Gene3D" id="1.20.1640.10">
    <property type="entry name" value="Multidrug efflux transporter AcrB transmembrane domain"/>
    <property type="match status" value="2"/>
</dbReference>
<evidence type="ECO:0000256" key="2">
    <source>
        <dbReference type="ARBA" id="ARBA00005585"/>
    </source>
</evidence>
<name>A0A8B7YKV9_ACAPL</name>
<dbReference type="InterPro" id="IPR003392">
    <property type="entry name" value="PTHD_SSD"/>
</dbReference>
<feature type="transmembrane region" description="Helical" evidence="9">
    <location>
        <begin position="824"/>
        <end position="846"/>
    </location>
</feature>
<evidence type="ECO:0000256" key="1">
    <source>
        <dbReference type="ARBA" id="ARBA00004651"/>
    </source>
</evidence>
<feature type="transmembrane region" description="Helical" evidence="9">
    <location>
        <begin position="788"/>
        <end position="812"/>
    </location>
</feature>
<feature type="transmembrane region" description="Helical" evidence="9">
    <location>
        <begin position="367"/>
        <end position="390"/>
    </location>
</feature>
<feature type="transmembrane region" description="Helical" evidence="9">
    <location>
        <begin position="698"/>
        <end position="716"/>
    </location>
</feature>
<feature type="transmembrane region" description="Helical" evidence="9">
    <location>
        <begin position="402"/>
        <end position="423"/>
    </location>
</feature>
<dbReference type="AlphaFoldDB" id="A0A8B7YKV9"/>
<evidence type="ECO:0000256" key="8">
    <source>
        <dbReference type="SAM" id="MobiDB-lite"/>
    </source>
</evidence>
<evidence type="ECO:0000256" key="4">
    <source>
        <dbReference type="ARBA" id="ARBA00022692"/>
    </source>
</evidence>
<evidence type="ECO:0000256" key="5">
    <source>
        <dbReference type="ARBA" id="ARBA00022989"/>
    </source>
</evidence>
<gene>
    <name evidence="12" type="primary">LOC110980680</name>
</gene>
<dbReference type="RefSeq" id="XP_022093267.1">
    <property type="nucleotide sequence ID" value="XM_022237575.1"/>
</dbReference>
<keyword evidence="4 9" id="KW-0812">Transmembrane</keyword>
<keyword evidence="11" id="KW-1185">Reference proteome</keyword>
<dbReference type="OMA" id="AEKWEVR"/>
<feature type="domain" description="SSD" evidence="10">
    <location>
        <begin position="264"/>
        <end position="421"/>
    </location>
</feature>
<accession>A0A8B7YKV9</accession>
<dbReference type="KEGG" id="aplc:110980680"/>
<keyword evidence="5 9" id="KW-1133">Transmembrane helix</keyword>
<feature type="transmembrane region" description="Helical" evidence="9">
    <location>
        <begin position="330"/>
        <end position="347"/>
    </location>
</feature>
<dbReference type="Pfam" id="PF02460">
    <property type="entry name" value="Patched"/>
    <property type="match status" value="1"/>
</dbReference>
<dbReference type="InterPro" id="IPR051697">
    <property type="entry name" value="Patched_domain-protein"/>
</dbReference>
<evidence type="ECO:0000256" key="3">
    <source>
        <dbReference type="ARBA" id="ARBA00022475"/>
    </source>
</evidence>
<sequence>MANNCIEKVIKSFFYYYGGFIARHPYPFLVLPLLLTGALGAGMMFLAEENDIENLYTPENGQAKTDRNTVETLFAEHGDNDTLVSHLSRLPREGSVTIRQKDGQNILTQAAMEDIFNLHEQIMNITIQHDKQEYKFTDLCIKWDGVCNENPILAVYDYNSSNVPLISLKFPLYTPAGKTVSYFLGGGLGRVTFKSGSQDEVLSADVIMLSYFLRFKDSTEDQRSALWEEKFLEVMEAFTSSVVSVTREVSTSIETELDNASSGVVKDFAVTFTILIAFSVCSCVMMDWVRSKPLLANFGVVSAGLAVLSTFGLMSYVGIPYINVVGSSPFLILGIGLDDMFIMLAAWRQTDTRWPVEKRMRHAFSEAAMSITITSITDALAFGIGAITFFRSVRIFCMYTGIAVIFDYAYQITFFGACMVLTGQREAANRHCMSCIKVKPKSESKSTAYTVFCAGGSSQQASDRDEGDTNDHALMLFFKNYYGPFITHWWMVILTVVLFLAYLGGAIYGCIHVREGLNLRNLARDSSYVAAHLEAENTYFTEYGPPIALVFTEPRDFWNPLIQDFMEETLTKIEASEYTFGKDQNLTVSWLRDYLNFLDSIHLSNPTRSQFMDVLRNTFLQIPAFRRYALDIAFSDDNQTILASRFFVASKDLDSEDRKRYMMTDLRRIAEEAELPAIVYHPLFIFYDQYLQILPNTFQNIGIAVGAMLIVAVLMIPHPVCSLLVTLSIASIVTGVIGLMTLWQVNLDSIAMTNIIICIGFSVDYSAHVSYAYTSADTSSRRESVIRALYSLGMPIVQGSVSTILGVLVLIFTDSYIFRTFFKTMFLVISLGALHGLLFIPVGLFLTVPSKTRKKASCKRRNRPDCPATDRPRESQTRRTVTGPLYLGNRHPTRYQRGSDPFSISKKMNSFQPSLANDRHQSRPYQESCLGLEKA</sequence>
<evidence type="ECO:0000313" key="11">
    <source>
        <dbReference type="Proteomes" id="UP000694845"/>
    </source>
</evidence>
<dbReference type="InterPro" id="IPR000731">
    <property type="entry name" value="SSD"/>
</dbReference>
<dbReference type="GeneID" id="110980680"/>
<evidence type="ECO:0000313" key="12">
    <source>
        <dbReference type="RefSeq" id="XP_022093267.1"/>
    </source>
</evidence>
<feature type="region of interest" description="Disordered" evidence="8">
    <location>
        <begin position="856"/>
        <end position="935"/>
    </location>
</feature>
<feature type="compositionally biased region" description="Basic and acidic residues" evidence="8">
    <location>
        <begin position="868"/>
        <end position="877"/>
    </location>
</feature>
<feature type="transmembrane region" description="Helical" evidence="9">
    <location>
        <begin position="268"/>
        <end position="289"/>
    </location>
</feature>
<evidence type="ECO:0000259" key="10">
    <source>
        <dbReference type="PROSITE" id="PS50156"/>
    </source>
</evidence>
<keyword evidence="3" id="KW-1003">Cell membrane</keyword>
<feature type="transmembrane region" description="Helical" evidence="9">
    <location>
        <begin position="749"/>
        <end position="767"/>
    </location>
</feature>
<evidence type="ECO:0000256" key="7">
    <source>
        <dbReference type="ARBA" id="ARBA00023180"/>
    </source>
</evidence>
<protein>
    <submittedName>
        <fullName evidence="12">Patched domain-containing protein 3-like</fullName>
    </submittedName>
</protein>
<proteinExistence type="inferred from homology"/>
<dbReference type="Proteomes" id="UP000694845">
    <property type="component" value="Unplaced"/>
</dbReference>
<feature type="compositionally biased region" description="Polar residues" evidence="8">
    <location>
        <begin position="906"/>
        <end position="915"/>
    </location>
</feature>
<dbReference type="PANTHER" id="PTHR10796:SF92">
    <property type="entry name" value="PATCHED-RELATED, ISOFORM A"/>
    <property type="match status" value="1"/>
</dbReference>
<dbReference type="GO" id="GO:0005886">
    <property type="term" value="C:plasma membrane"/>
    <property type="evidence" value="ECO:0007669"/>
    <property type="project" value="UniProtKB-SubCell"/>
</dbReference>
<reference evidence="12" key="1">
    <citation type="submission" date="2025-08" db="UniProtKB">
        <authorList>
            <consortium name="RefSeq"/>
        </authorList>
    </citation>
    <scope>IDENTIFICATION</scope>
</reference>
<comment type="subcellular location">
    <subcellularLocation>
        <location evidence="1">Cell membrane</location>
        <topology evidence="1">Multi-pass membrane protein</topology>
    </subcellularLocation>
</comment>
<keyword evidence="7" id="KW-0325">Glycoprotein</keyword>
<dbReference type="FunFam" id="1.20.1640.10:FF:000013">
    <property type="entry name" value="PaTched Related family"/>
    <property type="match status" value="1"/>
</dbReference>
<comment type="similarity">
    <text evidence="2">Belongs to the patched family.</text>
</comment>
<feature type="transmembrane region" description="Helical" evidence="9">
    <location>
        <begin position="295"/>
        <end position="318"/>
    </location>
</feature>
<dbReference type="OrthoDB" id="6510177at2759"/>
<organism evidence="11 12">
    <name type="scientific">Acanthaster planci</name>
    <name type="common">Crown-of-thorns starfish</name>
    <dbReference type="NCBI Taxonomy" id="133434"/>
    <lineage>
        <taxon>Eukaryota</taxon>
        <taxon>Metazoa</taxon>
        <taxon>Echinodermata</taxon>
        <taxon>Eleutherozoa</taxon>
        <taxon>Asterozoa</taxon>
        <taxon>Asteroidea</taxon>
        <taxon>Valvatacea</taxon>
        <taxon>Valvatida</taxon>
        <taxon>Acanthasteridae</taxon>
        <taxon>Acanthaster</taxon>
    </lineage>
</organism>